<dbReference type="RefSeq" id="WP_378035248.1">
    <property type="nucleotide sequence ID" value="NZ_JBHSIV010000005.1"/>
</dbReference>
<comment type="catalytic activity">
    <reaction evidence="9">
        <text>(2R)-3-phosphoglycerate + UDP-alpha-D-glucose = (2R)-2-O-(alpha-D-glucopyranosyl)-3-phospho-glycerate + UDP + H(+)</text>
        <dbReference type="Rhea" id="RHEA:31319"/>
        <dbReference type="ChEBI" id="CHEBI:15378"/>
        <dbReference type="ChEBI" id="CHEBI:58223"/>
        <dbReference type="ChEBI" id="CHEBI:58272"/>
        <dbReference type="ChEBI" id="CHEBI:58885"/>
        <dbReference type="ChEBI" id="CHEBI:62600"/>
        <dbReference type="EC" id="2.4.1.266"/>
    </reaction>
    <physiologicalReaction direction="left-to-right" evidence="9">
        <dbReference type="Rhea" id="RHEA:31320"/>
    </physiologicalReaction>
</comment>
<comment type="catalytic activity">
    <reaction evidence="10">
        <text>an NDP-alpha-D-glucose + (2R)-3-phosphoglycerate = (2R)-2-O-(alpha-D-glucopyranosyl)-3-phospho-glycerate + a ribonucleoside 5'-diphosphate + H(+)</text>
        <dbReference type="Rhea" id="RHEA:47244"/>
        <dbReference type="ChEBI" id="CHEBI:15378"/>
        <dbReference type="ChEBI" id="CHEBI:57930"/>
        <dbReference type="ChEBI" id="CHEBI:58272"/>
        <dbReference type="ChEBI" id="CHEBI:62600"/>
        <dbReference type="ChEBI" id="CHEBI:76533"/>
        <dbReference type="EC" id="2.4.1.266"/>
    </reaction>
    <physiologicalReaction direction="left-to-right" evidence="10">
        <dbReference type="Rhea" id="RHEA:47245"/>
    </physiologicalReaction>
</comment>
<evidence type="ECO:0000256" key="4">
    <source>
        <dbReference type="ARBA" id="ARBA00022676"/>
    </source>
</evidence>
<evidence type="ECO:0000256" key="8">
    <source>
        <dbReference type="ARBA" id="ARBA00040894"/>
    </source>
</evidence>
<comment type="caution">
    <text evidence="12">The sequence shown here is derived from an EMBL/GenBank/DDBJ whole genome shotgun (WGS) entry which is preliminary data.</text>
</comment>
<name>A0ABV9YGG5_9PSEU</name>
<evidence type="ECO:0000256" key="7">
    <source>
        <dbReference type="ARBA" id="ARBA00039022"/>
    </source>
</evidence>
<evidence type="ECO:0000313" key="13">
    <source>
        <dbReference type="Proteomes" id="UP001595947"/>
    </source>
</evidence>
<evidence type="ECO:0000256" key="2">
    <source>
        <dbReference type="ARBA" id="ARBA00001946"/>
    </source>
</evidence>
<evidence type="ECO:0000256" key="5">
    <source>
        <dbReference type="ARBA" id="ARBA00022679"/>
    </source>
</evidence>
<dbReference type="PANTHER" id="PTHR48090">
    <property type="entry name" value="UNDECAPRENYL-PHOSPHATE 4-DEOXY-4-FORMAMIDO-L-ARABINOSE TRANSFERASE-RELATED"/>
    <property type="match status" value="1"/>
</dbReference>
<evidence type="ECO:0000256" key="10">
    <source>
        <dbReference type="ARBA" id="ARBA00048997"/>
    </source>
</evidence>
<dbReference type="EMBL" id="JBHSIV010000005">
    <property type="protein sequence ID" value="MFC5061895.1"/>
    <property type="molecule type" value="Genomic_DNA"/>
</dbReference>
<comment type="cofactor">
    <cofactor evidence="1">
        <name>Mn(2+)</name>
        <dbReference type="ChEBI" id="CHEBI:29035"/>
    </cofactor>
</comment>
<protein>
    <recommendedName>
        <fullName evidence="8">Glucosyl-3-phosphoglycerate synthase</fullName>
        <ecNumber evidence="7">2.4.1.266</ecNumber>
    </recommendedName>
</protein>
<dbReference type="EC" id="2.4.1.266" evidence="7"/>
<evidence type="ECO:0000313" key="12">
    <source>
        <dbReference type="EMBL" id="MFC5061895.1"/>
    </source>
</evidence>
<evidence type="ECO:0000256" key="3">
    <source>
        <dbReference type="ARBA" id="ARBA00006739"/>
    </source>
</evidence>
<comment type="similarity">
    <text evidence="3">Belongs to the glycosyltransferase 2 family.</text>
</comment>
<dbReference type="PANTHER" id="PTHR48090:SF10">
    <property type="entry name" value="GLUCOSYL-3-PHOSPHOGLYCERATE SYNTHASE"/>
    <property type="match status" value="1"/>
</dbReference>
<organism evidence="12 13">
    <name type="scientific">Actinomycetospora atypica</name>
    <dbReference type="NCBI Taxonomy" id="1290095"/>
    <lineage>
        <taxon>Bacteria</taxon>
        <taxon>Bacillati</taxon>
        <taxon>Actinomycetota</taxon>
        <taxon>Actinomycetes</taxon>
        <taxon>Pseudonocardiales</taxon>
        <taxon>Pseudonocardiaceae</taxon>
        <taxon>Actinomycetospora</taxon>
    </lineage>
</organism>
<feature type="domain" description="Glycosyltransferase 2-like" evidence="11">
    <location>
        <begin position="34"/>
        <end position="152"/>
    </location>
</feature>
<evidence type="ECO:0000256" key="9">
    <source>
        <dbReference type="ARBA" id="ARBA00048689"/>
    </source>
</evidence>
<dbReference type="Pfam" id="PF00535">
    <property type="entry name" value="Glycos_transf_2"/>
    <property type="match status" value="1"/>
</dbReference>
<dbReference type="Proteomes" id="UP001595947">
    <property type="component" value="Unassembled WGS sequence"/>
</dbReference>
<sequence>MHSQVRGWLAHRTSRVDQWPVARMVEQKGEQRVSVVLPARDEAATIGQIVTTVREALVERAGLVDEILVVDSRSGDDTARIAESAGATVVHQDQVLADMPPAHGKGEALWKGLAASTGDLVVAIDADLHDVQPGFVSGLLGPLLDNPGIAFVKGFYHRPLIGDGVVDVDGGGRVSELVARPLLNLAWPQLAGFVQPLAGEFAARRELLEAIPFATGYGVELGMLVDVLDRVGLDAMAQVDLGVRVHRHHDLQALGRMSAQIQLAASARLARQGVLVRSPETSTLVQFRRPSVPGVGGLDREIVETDIAVKDRPPLREVLDRRRPVAG</sequence>
<accession>A0ABV9YGG5</accession>
<dbReference type="SUPFAM" id="SSF53448">
    <property type="entry name" value="Nucleotide-diphospho-sugar transferases"/>
    <property type="match status" value="1"/>
</dbReference>
<evidence type="ECO:0000256" key="1">
    <source>
        <dbReference type="ARBA" id="ARBA00001936"/>
    </source>
</evidence>
<dbReference type="InterPro" id="IPR050256">
    <property type="entry name" value="Glycosyltransferase_2"/>
</dbReference>
<keyword evidence="5 12" id="KW-0808">Transferase</keyword>
<dbReference type="InterPro" id="IPR029044">
    <property type="entry name" value="Nucleotide-diphossugar_trans"/>
</dbReference>
<keyword evidence="13" id="KW-1185">Reference proteome</keyword>
<dbReference type="InterPro" id="IPR001173">
    <property type="entry name" value="Glyco_trans_2-like"/>
</dbReference>
<evidence type="ECO:0000259" key="11">
    <source>
        <dbReference type="Pfam" id="PF00535"/>
    </source>
</evidence>
<keyword evidence="4 12" id="KW-0328">Glycosyltransferase</keyword>
<dbReference type="NCBIfam" id="NF010496">
    <property type="entry name" value="PRK13915.1"/>
    <property type="match status" value="1"/>
</dbReference>
<reference evidence="13" key="1">
    <citation type="journal article" date="2019" name="Int. J. Syst. Evol. Microbiol.">
        <title>The Global Catalogue of Microorganisms (GCM) 10K type strain sequencing project: providing services to taxonomists for standard genome sequencing and annotation.</title>
        <authorList>
            <consortium name="The Broad Institute Genomics Platform"/>
            <consortium name="The Broad Institute Genome Sequencing Center for Infectious Disease"/>
            <person name="Wu L."/>
            <person name="Ma J."/>
        </authorList>
    </citation>
    <scope>NUCLEOTIDE SEQUENCE [LARGE SCALE GENOMIC DNA]</scope>
    <source>
        <strain evidence="13">CGMCC 4.7093</strain>
    </source>
</reference>
<dbReference type="GO" id="GO:0016757">
    <property type="term" value="F:glycosyltransferase activity"/>
    <property type="evidence" value="ECO:0007669"/>
    <property type="project" value="UniProtKB-KW"/>
</dbReference>
<dbReference type="Gene3D" id="3.90.550.10">
    <property type="entry name" value="Spore Coat Polysaccharide Biosynthesis Protein SpsA, Chain A"/>
    <property type="match status" value="1"/>
</dbReference>
<keyword evidence="6" id="KW-0460">Magnesium</keyword>
<gene>
    <name evidence="12" type="ORF">ACFPBZ_06735</name>
</gene>
<comment type="cofactor">
    <cofactor evidence="2">
        <name>Mg(2+)</name>
        <dbReference type="ChEBI" id="CHEBI:18420"/>
    </cofactor>
</comment>
<evidence type="ECO:0000256" key="6">
    <source>
        <dbReference type="ARBA" id="ARBA00022842"/>
    </source>
</evidence>
<proteinExistence type="inferred from homology"/>